<evidence type="ECO:0000256" key="2">
    <source>
        <dbReference type="ARBA" id="ARBA00004604"/>
    </source>
</evidence>
<dbReference type="RefSeq" id="XP_064710548.1">
    <property type="nucleotide sequence ID" value="XM_064851545.1"/>
</dbReference>
<comment type="similarity">
    <text evidence="3">Belongs to the LOC1 family.</text>
</comment>
<feature type="compositionally biased region" description="Basic residues" evidence="10">
    <location>
        <begin position="35"/>
        <end position="45"/>
    </location>
</feature>
<evidence type="ECO:0000256" key="1">
    <source>
        <dbReference type="ARBA" id="ARBA00001977"/>
    </source>
</evidence>
<keyword evidence="6" id="KW-0690">Ribosome biogenesis</keyword>
<dbReference type="AlphaFoldDB" id="A0AAV9NLN0"/>
<evidence type="ECO:0000256" key="6">
    <source>
        <dbReference type="ARBA" id="ARBA00022517"/>
    </source>
</evidence>
<keyword evidence="9" id="KW-0539">Nucleus</keyword>
<evidence type="ECO:0000256" key="5">
    <source>
        <dbReference type="ARBA" id="ARBA00022448"/>
    </source>
</evidence>
<evidence type="ECO:0008006" key="13">
    <source>
        <dbReference type="Google" id="ProtNLM"/>
    </source>
</evidence>
<dbReference type="PANTHER" id="PTHR28028:SF1">
    <property type="entry name" value="60S RIBOSOMAL SUBUNIT ASSEMBLY_EXPORT PROTEIN LOC1"/>
    <property type="match status" value="1"/>
</dbReference>
<dbReference type="GO" id="GO:0030687">
    <property type="term" value="C:preribosome, large subunit precursor"/>
    <property type="evidence" value="ECO:0007669"/>
    <property type="project" value="TreeGrafter"/>
</dbReference>
<gene>
    <name evidence="11" type="ORF">LTR84_007994</name>
</gene>
<keyword evidence="5" id="KW-0813">Transport</keyword>
<keyword evidence="8" id="KW-0175">Coiled coil</keyword>
<comment type="caution">
    <text evidence="11">The sequence shown here is derived from an EMBL/GenBank/DDBJ whole genome shotgun (WGS) entry which is preliminary data.</text>
</comment>
<dbReference type="Proteomes" id="UP001358417">
    <property type="component" value="Unassembled WGS sequence"/>
</dbReference>
<sequence length="209" mass="22943">MAPKPPGSKTATKVNNKNPKARKSATSGPSTIGKSKVRRPTKQVKTKPTAASQSAARAAYKKKQRVYTDKELNLPTLNMITPAGVTQPTRGKKKGKVFIDDRESMMTILALVNAQKEGQIESRIMRERQLEEVREARRKEAEKRKEGKREILEGKMAEVKRKKGPKGPAGRGHGDAKRGGAEGEEATDESSGKRKPQNAAKSKKRVSFA</sequence>
<protein>
    <recommendedName>
        <fullName evidence="13">60S ribosomal subunit assembly/export protein LOC1</fullName>
    </recommendedName>
</protein>
<comment type="subunit">
    <text evidence="4">Component of the 66S pre-ribosomal particle.</text>
</comment>
<comment type="function">
    <text evidence="1">Required for efficient assembly and nuclear export of the 60S ribosomal subunit.</text>
</comment>
<keyword evidence="12" id="KW-1185">Reference proteome</keyword>
<feature type="compositionally biased region" description="Basic and acidic residues" evidence="10">
    <location>
        <begin position="172"/>
        <end position="181"/>
    </location>
</feature>
<keyword evidence="7" id="KW-0509">mRNA transport</keyword>
<evidence type="ECO:0000256" key="3">
    <source>
        <dbReference type="ARBA" id="ARBA00008132"/>
    </source>
</evidence>
<evidence type="ECO:0000256" key="7">
    <source>
        <dbReference type="ARBA" id="ARBA00022816"/>
    </source>
</evidence>
<feature type="compositionally biased region" description="Basic and acidic residues" evidence="10">
    <location>
        <begin position="133"/>
        <end position="159"/>
    </location>
</feature>
<reference evidence="11 12" key="1">
    <citation type="submission" date="2023-08" db="EMBL/GenBank/DDBJ databases">
        <title>Black Yeasts Isolated from many extreme environments.</title>
        <authorList>
            <person name="Coleine C."/>
            <person name="Stajich J.E."/>
            <person name="Selbmann L."/>
        </authorList>
    </citation>
    <scope>NUCLEOTIDE SEQUENCE [LARGE SCALE GENOMIC DNA]</scope>
    <source>
        <strain evidence="11 12">CCFEE 5792</strain>
    </source>
</reference>
<evidence type="ECO:0000313" key="11">
    <source>
        <dbReference type="EMBL" id="KAK5061451.1"/>
    </source>
</evidence>
<feature type="compositionally biased region" description="Polar residues" evidence="10">
    <location>
        <begin position="9"/>
        <end position="33"/>
    </location>
</feature>
<dbReference type="GO" id="GO:0051028">
    <property type="term" value="P:mRNA transport"/>
    <property type="evidence" value="ECO:0007669"/>
    <property type="project" value="UniProtKB-KW"/>
</dbReference>
<dbReference type="PANTHER" id="PTHR28028">
    <property type="entry name" value="60S RIBOSOMAL SUBUNIT ASSEMBLY/EXPORT PROTEIN LOC1"/>
    <property type="match status" value="1"/>
</dbReference>
<dbReference type="GO" id="GO:0042273">
    <property type="term" value="P:ribosomal large subunit biogenesis"/>
    <property type="evidence" value="ECO:0007669"/>
    <property type="project" value="InterPro"/>
</dbReference>
<dbReference type="EMBL" id="JAVRRD010000003">
    <property type="protein sequence ID" value="KAK5061451.1"/>
    <property type="molecule type" value="Genomic_DNA"/>
</dbReference>
<dbReference type="GO" id="GO:0008298">
    <property type="term" value="P:intracellular mRNA localization"/>
    <property type="evidence" value="ECO:0007669"/>
    <property type="project" value="TreeGrafter"/>
</dbReference>
<feature type="compositionally biased region" description="Basic residues" evidence="10">
    <location>
        <begin position="193"/>
        <end position="209"/>
    </location>
</feature>
<accession>A0AAV9NLN0</accession>
<dbReference type="InterPro" id="IPR037650">
    <property type="entry name" value="Loc1"/>
</dbReference>
<dbReference type="GO" id="GO:0003729">
    <property type="term" value="F:mRNA binding"/>
    <property type="evidence" value="ECO:0007669"/>
    <property type="project" value="InterPro"/>
</dbReference>
<dbReference type="GO" id="GO:0005730">
    <property type="term" value="C:nucleolus"/>
    <property type="evidence" value="ECO:0007669"/>
    <property type="project" value="UniProtKB-SubCell"/>
</dbReference>
<evidence type="ECO:0000256" key="8">
    <source>
        <dbReference type="ARBA" id="ARBA00023054"/>
    </source>
</evidence>
<feature type="region of interest" description="Disordered" evidence="10">
    <location>
        <begin position="133"/>
        <end position="209"/>
    </location>
</feature>
<dbReference type="GeneID" id="89976159"/>
<name>A0AAV9NLN0_9EURO</name>
<feature type="region of interest" description="Disordered" evidence="10">
    <location>
        <begin position="1"/>
        <end position="65"/>
    </location>
</feature>
<proteinExistence type="inferred from homology"/>
<evidence type="ECO:0000256" key="4">
    <source>
        <dbReference type="ARBA" id="ARBA00011339"/>
    </source>
</evidence>
<organism evidence="11 12">
    <name type="scientific">Exophiala bonariae</name>
    <dbReference type="NCBI Taxonomy" id="1690606"/>
    <lineage>
        <taxon>Eukaryota</taxon>
        <taxon>Fungi</taxon>
        <taxon>Dikarya</taxon>
        <taxon>Ascomycota</taxon>
        <taxon>Pezizomycotina</taxon>
        <taxon>Eurotiomycetes</taxon>
        <taxon>Chaetothyriomycetidae</taxon>
        <taxon>Chaetothyriales</taxon>
        <taxon>Herpotrichiellaceae</taxon>
        <taxon>Exophiala</taxon>
    </lineage>
</organism>
<evidence type="ECO:0000313" key="12">
    <source>
        <dbReference type="Proteomes" id="UP001358417"/>
    </source>
</evidence>
<comment type="subcellular location">
    <subcellularLocation>
        <location evidence="2">Nucleus</location>
        <location evidence="2">Nucleolus</location>
    </subcellularLocation>
</comment>
<evidence type="ECO:0000256" key="9">
    <source>
        <dbReference type="ARBA" id="ARBA00023242"/>
    </source>
</evidence>
<evidence type="ECO:0000256" key="10">
    <source>
        <dbReference type="SAM" id="MobiDB-lite"/>
    </source>
</evidence>